<keyword evidence="3" id="KW-1185">Reference proteome</keyword>
<sequence>MYNKPRSRLTLTRETNIHTTNSLASLQIVPTVSSGNSQSSLFSRHTQQFDKSTVQPQDQVIFRPTQILPSDVNMKRYTHQGTPDFALNQFAGSDQKPTGKIKFLLL</sequence>
<organism evidence="2 3">
    <name type="scientific">Mytilus coruscus</name>
    <name type="common">Sea mussel</name>
    <dbReference type="NCBI Taxonomy" id="42192"/>
    <lineage>
        <taxon>Eukaryota</taxon>
        <taxon>Metazoa</taxon>
        <taxon>Spiralia</taxon>
        <taxon>Lophotrochozoa</taxon>
        <taxon>Mollusca</taxon>
        <taxon>Bivalvia</taxon>
        <taxon>Autobranchia</taxon>
        <taxon>Pteriomorphia</taxon>
        <taxon>Mytilida</taxon>
        <taxon>Mytiloidea</taxon>
        <taxon>Mytilidae</taxon>
        <taxon>Mytilinae</taxon>
        <taxon>Mytilus</taxon>
    </lineage>
</organism>
<dbReference type="Proteomes" id="UP000507470">
    <property type="component" value="Unassembled WGS sequence"/>
</dbReference>
<proteinExistence type="predicted"/>
<dbReference type="EMBL" id="CACVKT020007845">
    <property type="protein sequence ID" value="CAC5411423.1"/>
    <property type="molecule type" value="Genomic_DNA"/>
</dbReference>
<name>A0A6J8DS51_MYTCO</name>
<dbReference type="OrthoDB" id="1939344at2759"/>
<evidence type="ECO:0000313" key="2">
    <source>
        <dbReference type="EMBL" id="CAC5411423.1"/>
    </source>
</evidence>
<dbReference type="AlphaFoldDB" id="A0A6J8DS51"/>
<protein>
    <submittedName>
        <fullName evidence="2">Uncharacterized protein</fullName>
    </submittedName>
</protein>
<evidence type="ECO:0000313" key="3">
    <source>
        <dbReference type="Proteomes" id="UP000507470"/>
    </source>
</evidence>
<gene>
    <name evidence="2" type="ORF">MCOR_44514</name>
</gene>
<feature type="region of interest" description="Disordered" evidence="1">
    <location>
        <begin position="33"/>
        <end position="55"/>
    </location>
</feature>
<evidence type="ECO:0000256" key="1">
    <source>
        <dbReference type="SAM" id="MobiDB-lite"/>
    </source>
</evidence>
<reference evidence="2 3" key="1">
    <citation type="submission" date="2020-06" db="EMBL/GenBank/DDBJ databases">
        <authorList>
            <person name="Li R."/>
            <person name="Bekaert M."/>
        </authorList>
    </citation>
    <scope>NUCLEOTIDE SEQUENCE [LARGE SCALE GENOMIC DNA]</scope>
    <source>
        <strain evidence="3">wild</strain>
    </source>
</reference>
<accession>A0A6J8DS51</accession>